<evidence type="ECO:0000256" key="3">
    <source>
        <dbReference type="ARBA" id="ARBA00022729"/>
    </source>
</evidence>
<dbReference type="InterPro" id="IPR005073">
    <property type="entry name" value="Peptidase_M74"/>
</dbReference>
<dbReference type="InterPro" id="IPR009045">
    <property type="entry name" value="Zn_M74/Hedgehog-like"/>
</dbReference>
<keyword evidence="7" id="KW-0482">Metalloprotease</keyword>
<dbReference type="NCBIfam" id="NF006947">
    <property type="entry name" value="PRK09429.1"/>
    <property type="match status" value="1"/>
</dbReference>
<keyword evidence="3 10" id="KW-0732">Signal</keyword>
<feature type="chain" id="PRO_5030510500" evidence="10">
    <location>
        <begin position="33"/>
        <end position="348"/>
    </location>
</feature>
<keyword evidence="5 11" id="KW-0378">Hydrolase</keyword>
<dbReference type="AlphaFoldDB" id="A0A7W6ZS51"/>
<evidence type="ECO:0000256" key="5">
    <source>
        <dbReference type="ARBA" id="ARBA00022801"/>
    </source>
</evidence>
<keyword evidence="1" id="KW-0645">Protease</keyword>
<evidence type="ECO:0000256" key="4">
    <source>
        <dbReference type="ARBA" id="ARBA00022764"/>
    </source>
</evidence>
<evidence type="ECO:0000256" key="8">
    <source>
        <dbReference type="PIRSR" id="PIRSR018455-2"/>
    </source>
</evidence>
<dbReference type="Proteomes" id="UP000543836">
    <property type="component" value="Unassembled WGS sequence"/>
</dbReference>
<keyword evidence="12" id="KW-1185">Reference proteome</keyword>
<dbReference type="EC" id="3.4.24.-" evidence="11"/>
<evidence type="ECO:0000256" key="6">
    <source>
        <dbReference type="ARBA" id="ARBA00022833"/>
    </source>
</evidence>
<feature type="compositionally biased region" description="Polar residues" evidence="9">
    <location>
        <begin position="334"/>
        <end position="348"/>
    </location>
</feature>
<dbReference type="SUPFAM" id="SSF55166">
    <property type="entry name" value="Hedgehog/DD-peptidase"/>
    <property type="match status" value="1"/>
</dbReference>
<evidence type="ECO:0000313" key="11">
    <source>
        <dbReference type="EMBL" id="MBB4567772.1"/>
    </source>
</evidence>
<dbReference type="Gene3D" id="3.30.1380.10">
    <property type="match status" value="1"/>
</dbReference>
<dbReference type="PIRSF" id="PIRSF018455">
    <property type="entry name" value="MepA"/>
    <property type="match status" value="1"/>
</dbReference>
<keyword evidence="6" id="KW-0862">Zinc</keyword>
<accession>A0A7W6ZS51</accession>
<name>A0A7W6ZS51_9HYPH</name>
<dbReference type="GO" id="GO:0008237">
    <property type="term" value="F:metallopeptidase activity"/>
    <property type="evidence" value="ECO:0007669"/>
    <property type="project" value="UniProtKB-KW"/>
</dbReference>
<evidence type="ECO:0000256" key="2">
    <source>
        <dbReference type="ARBA" id="ARBA00022723"/>
    </source>
</evidence>
<dbReference type="Pfam" id="PF03411">
    <property type="entry name" value="Peptidase_M74"/>
    <property type="match status" value="1"/>
</dbReference>
<dbReference type="RefSeq" id="WP_028754425.1">
    <property type="nucleotide sequence ID" value="NZ_JACIIG010000003.1"/>
</dbReference>
<gene>
    <name evidence="11" type="ORF">GGE60_001875</name>
</gene>
<evidence type="ECO:0000313" key="12">
    <source>
        <dbReference type="Proteomes" id="UP000543836"/>
    </source>
</evidence>
<protein>
    <submittedName>
        <fullName evidence="11">Penicillin-insensitive murein endopeptidase</fullName>
        <ecNumber evidence="11">3.4.24.-</ecNumber>
    </submittedName>
</protein>
<keyword evidence="4" id="KW-0574">Periplasm</keyword>
<dbReference type="GO" id="GO:0030288">
    <property type="term" value="C:outer membrane-bounded periplasmic space"/>
    <property type="evidence" value="ECO:0007669"/>
    <property type="project" value="InterPro"/>
</dbReference>
<evidence type="ECO:0000256" key="1">
    <source>
        <dbReference type="ARBA" id="ARBA00022670"/>
    </source>
</evidence>
<feature type="disulfide bond" evidence="8">
    <location>
        <begin position="242"/>
        <end position="249"/>
    </location>
</feature>
<feature type="disulfide bond" evidence="8">
    <location>
        <begin position="67"/>
        <end position="299"/>
    </location>
</feature>
<feature type="disulfide bond" evidence="8">
    <location>
        <begin position="213"/>
        <end position="261"/>
    </location>
</feature>
<reference evidence="11 12" key="1">
    <citation type="submission" date="2020-08" db="EMBL/GenBank/DDBJ databases">
        <title>Genomic Encyclopedia of Type Strains, Phase IV (KMG-V): Genome sequencing to study the core and pangenomes of soil and plant-associated prokaryotes.</title>
        <authorList>
            <person name="Whitman W."/>
        </authorList>
    </citation>
    <scope>NUCLEOTIDE SEQUENCE [LARGE SCALE GENOMIC DNA]</scope>
    <source>
        <strain evidence="11 12">SEMIA 492</strain>
    </source>
</reference>
<sequence length="348" mass="37017">MISALVRTFNLVSKLSLAATIGAGLISGDALAQQATPMPGSAKAIFGAVTLPTQGLPQSFGFYAKGCLSGAVALPTDGPTWEAMRLSRNRRWGRPEMIALLERLSRDAAKYDGWPGILVGDISQPRGGPMFNGHASHQIGLDADVWLTPMPSRTLTAAERETLPFTSMLAKDKFLTINDKVWTPEHARLLMRAASYPEVERIFVNPAIKKKMCDTWTGDRANLGKLRPEYGHDSHFHIRIRCPAGSANCKPQAPVAAGDGCDKSLAWWFTPAPWAKPKPSEKPPAKPREVMVSDLPKACQAVLNAPSVASARAATFGAKAAAAGTPTGAMPVSSADTGSTPPGTVPQQ</sequence>
<evidence type="ECO:0000256" key="10">
    <source>
        <dbReference type="SAM" id="SignalP"/>
    </source>
</evidence>
<dbReference type="GO" id="GO:0006508">
    <property type="term" value="P:proteolysis"/>
    <property type="evidence" value="ECO:0007669"/>
    <property type="project" value="UniProtKB-KW"/>
</dbReference>
<feature type="compositionally biased region" description="Low complexity" evidence="9">
    <location>
        <begin position="316"/>
        <end position="329"/>
    </location>
</feature>
<feature type="signal peptide" evidence="10">
    <location>
        <begin position="1"/>
        <end position="32"/>
    </location>
</feature>
<comment type="caution">
    <text evidence="11">The sequence shown here is derived from an EMBL/GenBank/DDBJ whole genome shotgun (WGS) entry which is preliminary data.</text>
</comment>
<organism evidence="11 12">
    <name type="scientific">Rhizobium leucaenae</name>
    <dbReference type="NCBI Taxonomy" id="29450"/>
    <lineage>
        <taxon>Bacteria</taxon>
        <taxon>Pseudomonadati</taxon>
        <taxon>Pseudomonadota</taxon>
        <taxon>Alphaproteobacteria</taxon>
        <taxon>Hyphomicrobiales</taxon>
        <taxon>Rhizobiaceae</taxon>
        <taxon>Rhizobium/Agrobacterium group</taxon>
        <taxon>Rhizobium</taxon>
    </lineage>
</organism>
<dbReference type="EMBL" id="JACIIG010000003">
    <property type="protein sequence ID" value="MBB4567772.1"/>
    <property type="molecule type" value="Genomic_DNA"/>
</dbReference>
<keyword evidence="8" id="KW-1015">Disulfide bond</keyword>
<evidence type="ECO:0000256" key="7">
    <source>
        <dbReference type="ARBA" id="ARBA00023049"/>
    </source>
</evidence>
<dbReference type="GO" id="GO:0004252">
    <property type="term" value="F:serine-type endopeptidase activity"/>
    <property type="evidence" value="ECO:0007669"/>
    <property type="project" value="InterPro"/>
</dbReference>
<keyword evidence="2" id="KW-0479">Metal-binding</keyword>
<evidence type="ECO:0000256" key="9">
    <source>
        <dbReference type="SAM" id="MobiDB-lite"/>
    </source>
</evidence>
<dbReference type="GO" id="GO:0046872">
    <property type="term" value="F:metal ion binding"/>
    <property type="evidence" value="ECO:0007669"/>
    <property type="project" value="UniProtKB-KW"/>
</dbReference>
<proteinExistence type="predicted"/>
<dbReference type="OrthoDB" id="1467367at2"/>
<feature type="region of interest" description="Disordered" evidence="9">
    <location>
        <begin position="316"/>
        <end position="348"/>
    </location>
</feature>